<dbReference type="InterPro" id="IPR011335">
    <property type="entry name" value="Restrct_endonuc-II-like"/>
</dbReference>
<name>A0A3N1HBM0_9PSEU</name>
<dbReference type="AlphaFoldDB" id="A0A3N1HBM0"/>
<accession>A0A3N1HBM0</accession>
<dbReference type="PANTHER" id="PTHR35400:SF3">
    <property type="entry name" value="SLL1072 PROTEIN"/>
    <property type="match status" value="1"/>
</dbReference>
<dbReference type="Proteomes" id="UP000268727">
    <property type="component" value="Unassembled WGS sequence"/>
</dbReference>
<evidence type="ECO:0000259" key="1">
    <source>
        <dbReference type="Pfam" id="PF05685"/>
    </source>
</evidence>
<dbReference type="InterPro" id="IPR012296">
    <property type="entry name" value="Nuclease_put_TT1808"/>
</dbReference>
<feature type="domain" description="Putative restriction endonuclease" evidence="1">
    <location>
        <begin position="24"/>
        <end position="187"/>
    </location>
</feature>
<protein>
    <submittedName>
        <fullName evidence="2">Uma2 family endonuclease</fullName>
    </submittedName>
</protein>
<gene>
    <name evidence="2" type="ORF">EDD40_5302</name>
</gene>
<sequence>MSAALREDPQPPEGPMIGPHTIEHWLALPPAEDGSRTELIFGHLHVSPAPSGEHQYVAGNLIHPLKVALAAAERPGLYVVPAVNVKISSAWRIALIPDLVILNQRPEGVIFPPEAVVVAIEIWSPGNQRAERETKALAYAEAGVPFLWTIEQANKFHDLRLTAHRLTEGRYVVENVLEAGAPVTITAAPVPITLDLAALTI</sequence>
<keyword evidence="2" id="KW-0378">Hydrolase</keyword>
<dbReference type="EMBL" id="RJKM01000001">
    <property type="protein sequence ID" value="ROP39900.1"/>
    <property type="molecule type" value="Genomic_DNA"/>
</dbReference>
<dbReference type="SUPFAM" id="SSF52980">
    <property type="entry name" value="Restriction endonuclease-like"/>
    <property type="match status" value="1"/>
</dbReference>
<keyword evidence="2" id="KW-0540">Nuclease</keyword>
<dbReference type="Pfam" id="PF05685">
    <property type="entry name" value="Uma2"/>
    <property type="match status" value="1"/>
</dbReference>
<keyword evidence="2" id="KW-0255">Endonuclease</keyword>
<comment type="caution">
    <text evidence="2">The sequence shown here is derived from an EMBL/GenBank/DDBJ whole genome shotgun (WGS) entry which is preliminary data.</text>
</comment>
<evidence type="ECO:0000313" key="3">
    <source>
        <dbReference type="Proteomes" id="UP000268727"/>
    </source>
</evidence>
<dbReference type="OrthoDB" id="9799703at2"/>
<reference evidence="2 3" key="1">
    <citation type="submission" date="2018-11" db="EMBL/GenBank/DDBJ databases">
        <title>Sequencing the genomes of 1000 actinobacteria strains.</title>
        <authorList>
            <person name="Klenk H.-P."/>
        </authorList>
    </citation>
    <scope>NUCLEOTIDE SEQUENCE [LARGE SCALE GENOMIC DNA]</scope>
    <source>
        <strain evidence="2 3">DSM 44231</strain>
    </source>
</reference>
<dbReference type="Gene3D" id="3.90.1570.10">
    <property type="entry name" value="tt1808, chain A"/>
    <property type="match status" value="1"/>
</dbReference>
<dbReference type="RefSeq" id="WP_148088916.1">
    <property type="nucleotide sequence ID" value="NZ_RJKM01000001.1"/>
</dbReference>
<dbReference type="InterPro" id="IPR008538">
    <property type="entry name" value="Uma2"/>
</dbReference>
<dbReference type="PANTHER" id="PTHR35400">
    <property type="entry name" value="SLR1083 PROTEIN"/>
    <property type="match status" value="1"/>
</dbReference>
<proteinExistence type="predicted"/>
<keyword evidence="3" id="KW-1185">Reference proteome</keyword>
<evidence type="ECO:0000313" key="2">
    <source>
        <dbReference type="EMBL" id="ROP39900.1"/>
    </source>
</evidence>
<organism evidence="2 3">
    <name type="scientific">Saccharothrix texasensis</name>
    <dbReference type="NCBI Taxonomy" id="103734"/>
    <lineage>
        <taxon>Bacteria</taxon>
        <taxon>Bacillati</taxon>
        <taxon>Actinomycetota</taxon>
        <taxon>Actinomycetes</taxon>
        <taxon>Pseudonocardiales</taxon>
        <taxon>Pseudonocardiaceae</taxon>
        <taxon>Saccharothrix</taxon>
    </lineage>
</organism>
<dbReference type="CDD" id="cd06260">
    <property type="entry name" value="DUF820-like"/>
    <property type="match status" value="1"/>
</dbReference>
<dbReference type="GO" id="GO:0004519">
    <property type="term" value="F:endonuclease activity"/>
    <property type="evidence" value="ECO:0007669"/>
    <property type="project" value="UniProtKB-KW"/>
</dbReference>